<keyword evidence="1" id="KW-0175">Coiled coil</keyword>
<evidence type="ECO:0000313" key="4">
    <source>
        <dbReference type="Proteomes" id="UP000754883"/>
    </source>
</evidence>
<sequence length="533" mass="60297">MKEAVSAGYKSKPLSHGHHSKQRDRDPKSPGNQGPSREERYKKASTFTPQRENDERGANHITRAERAKTQDEGLSKANADPEVGVSIDSSEDAHQDFQRIDTPEDLQETNSRNFSRNHRATKPKGGILHTITEFTAPFFSDRTEEPNNDLEKSIAKLEDELRSKDKQLDEVKARLQKQGKMHQHQTQELNENWTKQCQTVWQERSHFEAQLKTTMAQLEVAKKEIQQQEAVVTDIRTKQISDLASDVSNELPDDKVREALRVFFQGDFFSWCSDLCAPELKDPDQVAIHLHSMNILNTTKTYLQSPEFLKLDLRLGDGEASLPLLQAALSSFLCREFLKSPYFLVDMNPRLHRESQVAGSPALDAIESTLAKVQPDAAIDWRINTLQTLEKSTPMTTKAAENSATVFLNNFQFLIDELYWDDKDAKGDLAKIILSFATLSLRLWKRRGNINVHYINSFANIPFRWKSPSMDADAQALATLGSQTEGRPIALLMRPGIISQPLARSGDVKVEVTWLKALAWISSRVDGDETMGQ</sequence>
<dbReference type="Proteomes" id="UP000754883">
    <property type="component" value="Unassembled WGS sequence"/>
</dbReference>
<dbReference type="AlphaFoldDB" id="A0A9N9Y028"/>
<evidence type="ECO:0000313" key="3">
    <source>
        <dbReference type="EMBL" id="CAG9983344.1"/>
    </source>
</evidence>
<dbReference type="OrthoDB" id="4156714at2759"/>
<feature type="coiled-coil region" evidence="1">
    <location>
        <begin position="208"/>
        <end position="238"/>
    </location>
</feature>
<organism evidence="3 4">
    <name type="scientific">Clonostachys byssicola</name>
    <dbReference type="NCBI Taxonomy" id="160290"/>
    <lineage>
        <taxon>Eukaryota</taxon>
        <taxon>Fungi</taxon>
        <taxon>Dikarya</taxon>
        <taxon>Ascomycota</taxon>
        <taxon>Pezizomycotina</taxon>
        <taxon>Sordariomycetes</taxon>
        <taxon>Hypocreomycetidae</taxon>
        <taxon>Hypocreales</taxon>
        <taxon>Bionectriaceae</taxon>
        <taxon>Clonostachys</taxon>
    </lineage>
</organism>
<feature type="compositionally biased region" description="Basic residues" evidence="2">
    <location>
        <begin position="13"/>
        <end position="22"/>
    </location>
</feature>
<feature type="compositionally biased region" description="Basic and acidic residues" evidence="2">
    <location>
        <begin position="51"/>
        <end position="74"/>
    </location>
</feature>
<accession>A0A9N9Y028</accession>
<gene>
    <name evidence="3" type="ORF">CBYS24578_00010345</name>
</gene>
<name>A0A9N9Y028_9HYPO</name>
<keyword evidence="4" id="KW-1185">Reference proteome</keyword>
<evidence type="ECO:0000256" key="2">
    <source>
        <dbReference type="SAM" id="MobiDB-lite"/>
    </source>
</evidence>
<protein>
    <submittedName>
        <fullName evidence="3">Uncharacterized protein</fullName>
    </submittedName>
</protein>
<dbReference type="EMBL" id="CABFNO020001361">
    <property type="protein sequence ID" value="CAG9983344.1"/>
    <property type="molecule type" value="Genomic_DNA"/>
</dbReference>
<evidence type="ECO:0000256" key="1">
    <source>
        <dbReference type="SAM" id="Coils"/>
    </source>
</evidence>
<feature type="region of interest" description="Disordered" evidence="2">
    <location>
        <begin position="1"/>
        <end position="99"/>
    </location>
</feature>
<comment type="caution">
    <text evidence="3">The sequence shown here is derived from an EMBL/GenBank/DDBJ whole genome shotgun (WGS) entry which is preliminary data.</text>
</comment>
<feature type="coiled-coil region" evidence="1">
    <location>
        <begin position="140"/>
        <end position="174"/>
    </location>
</feature>
<reference evidence="4" key="1">
    <citation type="submission" date="2019-06" db="EMBL/GenBank/DDBJ databases">
        <authorList>
            <person name="Broberg M."/>
        </authorList>
    </citation>
    <scope>NUCLEOTIDE SEQUENCE [LARGE SCALE GENOMIC DNA]</scope>
</reference>
<reference evidence="3 4" key="2">
    <citation type="submission" date="2021-10" db="EMBL/GenBank/DDBJ databases">
        <authorList>
            <person name="Piombo E."/>
        </authorList>
    </citation>
    <scope>NUCLEOTIDE SEQUENCE [LARGE SCALE GENOMIC DNA]</scope>
</reference>
<proteinExistence type="predicted"/>